<dbReference type="Gene3D" id="3.80.10.10">
    <property type="entry name" value="Ribonuclease Inhibitor"/>
    <property type="match status" value="1"/>
</dbReference>
<dbReference type="OrthoDB" id="3256525at2759"/>
<evidence type="ECO:0000313" key="1">
    <source>
        <dbReference type="EMBL" id="KIP12256.1"/>
    </source>
</evidence>
<name>A0A0C3S774_PHLG1</name>
<gene>
    <name evidence="1" type="ORF">PHLGIDRAFT_328095</name>
</gene>
<reference evidence="1 2" key="1">
    <citation type="journal article" date="2014" name="PLoS Genet.">
        <title>Analysis of the Phlebiopsis gigantea genome, transcriptome and secretome provides insight into its pioneer colonization strategies of wood.</title>
        <authorList>
            <person name="Hori C."/>
            <person name="Ishida T."/>
            <person name="Igarashi K."/>
            <person name="Samejima M."/>
            <person name="Suzuki H."/>
            <person name="Master E."/>
            <person name="Ferreira P."/>
            <person name="Ruiz-Duenas F.J."/>
            <person name="Held B."/>
            <person name="Canessa P."/>
            <person name="Larrondo L.F."/>
            <person name="Schmoll M."/>
            <person name="Druzhinina I.S."/>
            <person name="Kubicek C.P."/>
            <person name="Gaskell J.A."/>
            <person name="Kersten P."/>
            <person name="St John F."/>
            <person name="Glasner J."/>
            <person name="Sabat G."/>
            <person name="Splinter BonDurant S."/>
            <person name="Syed K."/>
            <person name="Yadav J."/>
            <person name="Mgbeahuruike A.C."/>
            <person name="Kovalchuk A."/>
            <person name="Asiegbu F.O."/>
            <person name="Lackner G."/>
            <person name="Hoffmeister D."/>
            <person name="Rencoret J."/>
            <person name="Gutierrez A."/>
            <person name="Sun H."/>
            <person name="Lindquist E."/>
            <person name="Barry K."/>
            <person name="Riley R."/>
            <person name="Grigoriev I.V."/>
            <person name="Henrissat B."/>
            <person name="Kues U."/>
            <person name="Berka R.M."/>
            <person name="Martinez A.T."/>
            <person name="Covert S.F."/>
            <person name="Blanchette R.A."/>
            <person name="Cullen D."/>
        </authorList>
    </citation>
    <scope>NUCLEOTIDE SEQUENCE [LARGE SCALE GENOMIC DNA]</scope>
    <source>
        <strain evidence="1 2">11061_1 CR5-6</strain>
    </source>
</reference>
<organism evidence="1 2">
    <name type="scientific">Phlebiopsis gigantea (strain 11061_1 CR5-6)</name>
    <name type="common">White-rot fungus</name>
    <name type="synonym">Peniophora gigantea</name>
    <dbReference type="NCBI Taxonomy" id="745531"/>
    <lineage>
        <taxon>Eukaryota</taxon>
        <taxon>Fungi</taxon>
        <taxon>Dikarya</taxon>
        <taxon>Basidiomycota</taxon>
        <taxon>Agaricomycotina</taxon>
        <taxon>Agaricomycetes</taxon>
        <taxon>Polyporales</taxon>
        <taxon>Phanerochaetaceae</taxon>
        <taxon>Phlebiopsis</taxon>
    </lineage>
</organism>
<dbReference type="Proteomes" id="UP000053257">
    <property type="component" value="Unassembled WGS sequence"/>
</dbReference>
<keyword evidence="2" id="KW-1185">Reference proteome</keyword>
<sequence>MAPPSLPVELWLDIFRWATLSSSTLSLSATQYQPFQASCASPAESVDWEIVAVKRTLVCVCKLWRELARDLLYEDVVIWRNLPSLQKALHAGDVGEDKTRRVHRACLPYLSCTPETCEETAAIASLLQSCPQLEVLSRPQAGRPGTDLLTFDFPAVDCPALQSLKRLDWWHYNEAARSGGYNSLSDVLRAAPNLEYLSIGGDLWLNLLQRGSLELPSLTTLRIRRMNILFMQQICRWSMPSLRNIVIDVFSTPRLLDPLWDHYGDQVKTMELGRDLKFFVMDIVSHILGCCSTLEELGYFVMFTAAPQVPQHEHSTLATLRWHIAPNGFFPTGEHEFWSHLVEHVELFTRPLFPALKRIVLHGDWSDVLVDDRFVPLAKKFRERNIVLESSF</sequence>
<dbReference type="HOGENOM" id="CLU_038856_0_0_1"/>
<dbReference type="AlphaFoldDB" id="A0A0C3S774"/>
<evidence type="ECO:0008006" key="3">
    <source>
        <dbReference type="Google" id="ProtNLM"/>
    </source>
</evidence>
<evidence type="ECO:0000313" key="2">
    <source>
        <dbReference type="Proteomes" id="UP000053257"/>
    </source>
</evidence>
<dbReference type="EMBL" id="KN840440">
    <property type="protein sequence ID" value="KIP12256.1"/>
    <property type="molecule type" value="Genomic_DNA"/>
</dbReference>
<protein>
    <recommendedName>
        <fullName evidence="3">F-box domain-containing protein</fullName>
    </recommendedName>
</protein>
<accession>A0A0C3S774</accession>
<dbReference type="InterPro" id="IPR032675">
    <property type="entry name" value="LRR_dom_sf"/>
</dbReference>
<dbReference type="SUPFAM" id="SSF52047">
    <property type="entry name" value="RNI-like"/>
    <property type="match status" value="1"/>
</dbReference>
<dbReference type="STRING" id="745531.A0A0C3S774"/>
<proteinExistence type="predicted"/>